<gene>
    <name evidence="2" type="ORF">Tpal_1217</name>
</gene>
<keyword evidence="3" id="KW-1185">Reference proteome</keyword>
<organism evidence="2 3">
    <name type="scientific">Trichococcus palustris</name>
    <dbReference type="NCBI Taxonomy" id="140314"/>
    <lineage>
        <taxon>Bacteria</taxon>
        <taxon>Bacillati</taxon>
        <taxon>Bacillota</taxon>
        <taxon>Bacilli</taxon>
        <taxon>Lactobacillales</taxon>
        <taxon>Carnobacteriaceae</taxon>
        <taxon>Trichococcus</taxon>
    </lineage>
</organism>
<reference evidence="2 3" key="1">
    <citation type="submission" date="2016-02" db="EMBL/GenBank/DDBJ databases">
        <authorList>
            <person name="Wen L."/>
            <person name="He K."/>
            <person name="Yang H."/>
        </authorList>
    </citation>
    <scope>NUCLEOTIDE SEQUENCE [LARGE SCALE GENOMIC DNA]</scope>
    <source>
        <strain evidence="2">Trichococcus palustris</strain>
    </source>
</reference>
<feature type="transmembrane region" description="Helical" evidence="1">
    <location>
        <begin position="148"/>
        <end position="170"/>
    </location>
</feature>
<feature type="transmembrane region" description="Helical" evidence="1">
    <location>
        <begin position="113"/>
        <end position="136"/>
    </location>
</feature>
<dbReference type="Proteomes" id="UP000242754">
    <property type="component" value="Unassembled WGS sequence"/>
</dbReference>
<feature type="transmembrane region" description="Helical" evidence="1">
    <location>
        <begin position="57"/>
        <end position="76"/>
    </location>
</feature>
<accession>A0A143YHW8</accession>
<proteinExistence type="predicted"/>
<keyword evidence="1" id="KW-0472">Membrane</keyword>
<dbReference type="InterPro" id="IPR045407">
    <property type="entry name" value="DUF6512"/>
</dbReference>
<sequence length="189" mass="21471">MIRPQNPLADRSAVRYLLYGIPFIIFFGTLTHFIFAWSGNTVFVGLFVPINESVWEHLKMSFWPTLVWFLLVFLFFREKGELAAARLLLAAAAALFVCPLIIVTFFYTMEGAFGIESLLVDGILFFLGIIVGQVSAVHVYRYAEPNRLWLYVAAGFIVLFMAALISFTFWQPHLPLFLDKPTGTYGLGR</sequence>
<protein>
    <submittedName>
        <fullName evidence="2">Uncharacterized protein</fullName>
    </submittedName>
</protein>
<name>A0A143YHW8_9LACT</name>
<dbReference type="EMBL" id="FJNE01000003">
    <property type="protein sequence ID" value="CZQ90121.1"/>
    <property type="molecule type" value="Genomic_DNA"/>
</dbReference>
<dbReference type="AlphaFoldDB" id="A0A143YHW8"/>
<evidence type="ECO:0000256" key="1">
    <source>
        <dbReference type="SAM" id="Phobius"/>
    </source>
</evidence>
<feature type="transmembrane region" description="Helical" evidence="1">
    <location>
        <begin position="88"/>
        <end position="107"/>
    </location>
</feature>
<feature type="transmembrane region" description="Helical" evidence="1">
    <location>
        <begin position="16"/>
        <end position="37"/>
    </location>
</feature>
<keyword evidence="1" id="KW-1133">Transmembrane helix</keyword>
<evidence type="ECO:0000313" key="2">
    <source>
        <dbReference type="EMBL" id="CZQ90121.1"/>
    </source>
</evidence>
<keyword evidence="1" id="KW-0812">Transmembrane</keyword>
<dbReference type="RefSeq" id="WP_087032541.1">
    <property type="nucleotide sequence ID" value="NZ_FOTD01000012.1"/>
</dbReference>
<evidence type="ECO:0000313" key="3">
    <source>
        <dbReference type="Proteomes" id="UP000242754"/>
    </source>
</evidence>
<dbReference type="Pfam" id="PF20122">
    <property type="entry name" value="DUF6512"/>
    <property type="match status" value="1"/>
</dbReference>